<dbReference type="EMBL" id="JACMSC010000007">
    <property type="protein sequence ID" value="KAG6516505.1"/>
    <property type="molecule type" value="Genomic_DNA"/>
</dbReference>
<organism evidence="10 11">
    <name type="scientific">Zingiber officinale</name>
    <name type="common">Ginger</name>
    <name type="synonym">Amomum zingiber</name>
    <dbReference type="NCBI Taxonomy" id="94328"/>
    <lineage>
        <taxon>Eukaryota</taxon>
        <taxon>Viridiplantae</taxon>
        <taxon>Streptophyta</taxon>
        <taxon>Embryophyta</taxon>
        <taxon>Tracheophyta</taxon>
        <taxon>Spermatophyta</taxon>
        <taxon>Magnoliopsida</taxon>
        <taxon>Liliopsida</taxon>
        <taxon>Zingiberales</taxon>
        <taxon>Zingiberaceae</taxon>
        <taxon>Zingiber</taxon>
    </lineage>
</organism>
<keyword evidence="2" id="KW-0436">Ligase</keyword>
<evidence type="ECO:0000313" key="10">
    <source>
        <dbReference type="EMBL" id="KAG6516505.1"/>
    </source>
</evidence>
<keyword evidence="11" id="KW-1185">Reference proteome</keyword>
<keyword evidence="6" id="KW-0030">Aminoacyl-tRNA synthetase</keyword>
<keyword evidence="4" id="KW-0067">ATP-binding</keyword>
<dbReference type="Pfam" id="PF00587">
    <property type="entry name" value="tRNA-synt_2b"/>
    <property type="match status" value="1"/>
</dbReference>
<evidence type="ECO:0000313" key="11">
    <source>
        <dbReference type="Proteomes" id="UP000734854"/>
    </source>
</evidence>
<dbReference type="GO" id="GO:0004828">
    <property type="term" value="F:serine-tRNA ligase activity"/>
    <property type="evidence" value="ECO:0007669"/>
    <property type="project" value="UniProtKB-EC"/>
</dbReference>
<dbReference type="InterPro" id="IPR010978">
    <property type="entry name" value="tRNA-bd_arm"/>
</dbReference>
<proteinExistence type="predicted"/>
<sequence>MLLITSVCSGGMAFHGLSFVHSICRPPSLLTSIKALTVAFPTINPRHRLLRRSPFDSAIRALASAAVSTASPVSQEGKVSAKAQWKAAIDFKWIRDNKDVIAANIMNRNSNANLNVVLDLYEKFLNLQKEVERLRAERNIVAEKMRGKIEASVRQALVQEGKNLKEKLASLEEDLVHLTDQLQQEAQCIPNITHPNVPIGGEESSVIRKMVGSPREFTFNIKDHLELGKELDLFDFDAAAEVSGSKFYYLKNEAVLLEMALINWAIAEVSKQGFKPLITPEIVRSSVVEKCGFQPRGQNTQIGVRTLHEAIQPGAFAISEKSPRPAEPKSNITDTSMLSFMVYSIENSDHCLIGTAEIPVGGIHMDSILLEADLPLKYVAYSHCFRTEAGAAGTASRGLYRVHQFSKVEMFIFCRPEDSNLYHEELIAIEEELFSSLGLHFKTLDMATGDLGAPAYRKFDVEAWMPGLGRFGEISSASNCTDYQSRRLGIRFRPSDASTILKKGKSGNQTPTQFVHTLNATACAIPRMIVCLLENFQEEDGSVVIPEPLRPYMGGLSVISPKAKRI</sequence>
<dbReference type="InterPro" id="IPR002314">
    <property type="entry name" value="aa-tRNA-synt_IIb"/>
</dbReference>
<protein>
    <recommendedName>
        <fullName evidence="1">serine--tRNA ligase</fullName>
        <ecNumber evidence="1">6.1.1.11</ecNumber>
    </recommendedName>
    <alternativeName>
        <fullName evidence="7">Seryl-tRNA synthetase</fullName>
    </alternativeName>
</protein>
<dbReference type="PROSITE" id="PS50862">
    <property type="entry name" value="AA_TRNA_LIGASE_II"/>
    <property type="match status" value="1"/>
</dbReference>
<feature type="coiled-coil region" evidence="8">
    <location>
        <begin position="117"/>
        <end position="188"/>
    </location>
</feature>
<reference evidence="10 11" key="1">
    <citation type="submission" date="2020-08" db="EMBL/GenBank/DDBJ databases">
        <title>Plant Genome Project.</title>
        <authorList>
            <person name="Zhang R.-G."/>
        </authorList>
    </citation>
    <scope>NUCLEOTIDE SEQUENCE [LARGE SCALE GENOMIC DNA]</scope>
    <source>
        <tissue evidence="10">Rhizome</tissue>
    </source>
</reference>
<dbReference type="SUPFAM" id="SSF55681">
    <property type="entry name" value="Class II aaRS and biotin synthetases"/>
    <property type="match status" value="1"/>
</dbReference>
<dbReference type="AlphaFoldDB" id="A0A8J5GY62"/>
<dbReference type="PRINTS" id="PR00981">
    <property type="entry name" value="TRNASYNTHSER"/>
</dbReference>
<dbReference type="SUPFAM" id="SSF46589">
    <property type="entry name" value="tRNA-binding arm"/>
    <property type="match status" value="1"/>
</dbReference>
<dbReference type="Gene3D" id="3.30.930.10">
    <property type="entry name" value="Bira Bifunctional Protein, Domain 2"/>
    <property type="match status" value="1"/>
</dbReference>
<evidence type="ECO:0000259" key="9">
    <source>
        <dbReference type="PROSITE" id="PS50862"/>
    </source>
</evidence>
<comment type="caution">
    <text evidence="10">The sequence shown here is derived from an EMBL/GenBank/DDBJ whole genome shotgun (WGS) entry which is preliminary data.</text>
</comment>
<dbReference type="InterPro" id="IPR033729">
    <property type="entry name" value="SerRS_core"/>
</dbReference>
<keyword evidence="3" id="KW-0547">Nucleotide-binding</keyword>
<evidence type="ECO:0000256" key="6">
    <source>
        <dbReference type="ARBA" id="ARBA00023146"/>
    </source>
</evidence>
<accession>A0A8J5GY62</accession>
<dbReference type="FunFam" id="1.10.287.40:FF:000006">
    <property type="entry name" value="Seryl-tRNA synthetase"/>
    <property type="match status" value="1"/>
</dbReference>
<gene>
    <name evidence="10" type="ORF">ZIOFF_026970</name>
</gene>
<dbReference type="PANTHER" id="PTHR11778">
    <property type="entry name" value="SERYL-TRNA SYNTHETASE"/>
    <property type="match status" value="1"/>
</dbReference>
<evidence type="ECO:0000256" key="1">
    <source>
        <dbReference type="ARBA" id="ARBA00012840"/>
    </source>
</evidence>
<dbReference type="InterPro" id="IPR002317">
    <property type="entry name" value="Ser-tRNA-ligase_type_1"/>
</dbReference>
<keyword evidence="5" id="KW-0648">Protein biosynthesis</keyword>
<dbReference type="InterPro" id="IPR006195">
    <property type="entry name" value="aa-tRNA-synth_II"/>
</dbReference>
<dbReference type="EC" id="6.1.1.11" evidence="1"/>
<evidence type="ECO:0000256" key="3">
    <source>
        <dbReference type="ARBA" id="ARBA00022741"/>
    </source>
</evidence>
<name>A0A8J5GY62_ZINOF</name>
<dbReference type="Gene3D" id="1.10.287.40">
    <property type="entry name" value="Serine-tRNA synthetase, tRNA binding domain"/>
    <property type="match status" value="1"/>
</dbReference>
<dbReference type="InterPro" id="IPR045864">
    <property type="entry name" value="aa-tRNA-synth_II/BPL/LPL"/>
</dbReference>
<dbReference type="Proteomes" id="UP000734854">
    <property type="component" value="Unassembled WGS sequence"/>
</dbReference>
<evidence type="ECO:0000256" key="7">
    <source>
        <dbReference type="ARBA" id="ARBA00031113"/>
    </source>
</evidence>
<evidence type="ECO:0000256" key="5">
    <source>
        <dbReference type="ARBA" id="ARBA00022917"/>
    </source>
</evidence>
<evidence type="ECO:0000256" key="4">
    <source>
        <dbReference type="ARBA" id="ARBA00022840"/>
    </source>
</evidence>
<dbReference type="GO" id="GO:0006434">
    <property type="term" value="P:seryl-tRNA aminoacylation"/>
    <property type="evidence" value="ECO:0007669"/>
    <property type="project" value="InterPro"/>
</dbReference>
<evidence type="ECO:0000256" key="2">
    <source>
        <dbReference type="ARBA" id="ARBA00022598"/>
    </source>
</evidence>
<dbReference type="Pfam" id="PF02403">
    <property type="entry name" value="Seryl_tRNA_N"/>
    <property type="match status" value="1"/>
</dbReference>
<dbReference type="InterPro" id="IPR015866">
    <property type="entry name" value="Ser-tRNA-synth_1_N"/>
</dbReference>
<evidence type="ECO:0000256" key="8">
    <source>
        <dbReference type="SAM" id="Coils"/>
    </source>
</evidence>
<dbReference type="CDD" id="cd00770">
    <property type="entry name" value="SerRS_core"/>
    <property type="match status" value="1"/>
</dbReference>
<feature type="domain" description="Aminoacyl-transfer RNA synthetases class-II family profile" evidence="9">
    <location>
        <begin position="223"/>
        <end position="546"/>
    </location>
</feature>
<keyword evidence="8" id="KW-0175">Coiled coil</keyword>
<dbReference type="InterPro" id="IPR042103">
    <property type="entry name" value="SerRS_1_N_sf"/>
</dbReference>
<dbReference type="GO" id="GO:0005524">
    <property type="term" value="F:ATP binding"/>
    <property type="evidence" value="ECO:0007669"/>
    <property type="project" value="UniProtKB-KW"/>
</dbReference>